<dbReference type="EMBL" id="HBJA01118214">
    <property type="protein sequence ID" value="CAE0829403.1"/>
    <property type="molecule type" value="Transcribed_RNA"/>
</dbReference>
<organism evidence="3">
    <name type="scientific">Eutreptiella gymnastica</name>
    <dbReference type="NCBI Taxonomy" id="73025"/>
    <lineage>
        <taxon>Eukaryota</taxon>
        <taxon>Discoba</taxon>
        <taxon>Euglenozoa</taxon>
        <taxon>Euglenida</taxon>
        <taxon>Spirocuta</taxon>
        <taxon>Euglenophyceae</taxon>
        <taxon>Eutreptiales</taxon>
        <taxon>Eutreptiaceae</taxon>
        <taxon>Eutreptiella</taxon>
    </lineage>
</organism>
<evidence type="ECO:0000313" key="3">
    <source>
        <dbReference type="EMBL" id="CAE0829404.1"/>
    </source>
</evidence>
<feature type="region of interest" description="Disordered" evidence="1">
    <location>
        <begin position="75"/>
        <end position="133"/>
    </location>
</feature>
<proteinExistence type="predicted"/>
<reference evidence="3" key="1">
    <citation type="submission" date="2021-01" db="EMBL/GenBank/DDBJ databases">
        <authorList>
            <person name="Corre E."/>
            <person name="Pelletier E."/>
            <person name="Niang G."/>
            <person name="Scheremetjew M."/>
            <person name="Finn R."/>
            <person name="Kale V."/>
            <person name="Holt S."/>
            <person name="Cochrane G."/>
            <person name="Meng A."/>
            <person name="Brown T."/>
            <person name="Cohen L."/>
        </authorList>
    </citation>
    <scope>NUCLEOTIDE SEQUENCE</scope>
    <source>
        <strain evidence="3">CCMP1594</strain>
    </source>
</reference>
<name>A0A6T2G4V3_9EUGL</name>
<protein>
    <submittedName>
        <fullName evidence="3">Uncharacterized protein</fullName>
    </submittedName>
</protein>
<sequence length="133" mass="14399">MLFVCASAFYRVSRPSYITGLSQNQLKWANRCEKLQTVPPLVPHQQLLTVWRQNSGISPPMDDGKNEALAEKLGPNAMSSLQGVDTSAVSGRWKPSDPISADSQSLLQGTWQKSSQTMVSAGAPPSLIQGTLE</sequence>
<feature type="compositionally biased region" description="Polar residues" evidence="1">
    <location>
        <begin position="77"/>
        <end position="89"/>
    </location>
</feature>
<evidence type="ECO:0000256" key="1">
    <source>
        <dbReference type="SAM" id="MobiDB-lite"/>
    </source>
</evidence>
<accession>A0A6T2G4V3</accession>
<gene>
    <name evidence="2" type="ORF">EGYM00163_LOCUS40681</name>
    <name evidence="3" type="ORF">EGYM00163_LOCUS40682</name>
</gene>
<dbReference type="EMBL" id="HBJA01118215">
    <property type="protein sequence ID" value="CAE0829404.1"/>
    <property type="molecule type" value="Transcribed_RNA"/>
</dbReference>
<dbReference type="AlphaFoldDB" id="A0A6T2G4V3"/>
<evidence type="ECO:0000313" key="2">
    <source>
        <dbReference type="EMBL" id="CAE0829403.1"/>
    </source>
</evidence>
<feature type="compositionally biased region" description="Polar residues" evidence="1">
    <location>
        <begin position="101"/>
        <end position="119"/>
    </location>
</feature>